<feature type="binding site" evidence="15">
    <location>
        <position position="327"/>
    </location>
    <ligand>
        <name>S-adenosyl-L-methionine</name>
        <dbReference type="ChEBI" id="CHEBI:59789"/>
        <label>1</label>
    </ligand>
</feature>
<feature type="binding site" evidence="15">
    <location>
        <begin position="63"/>
        <end position="65"/>
    </location>
    <ligand>
        <name>S-adenosyl-L-methionine</name>
        <dbReference type="ChEBI" id="CHEBI:59789"/>
        <label>2</label>
    </ligand>
</feature>
<dbReference type="PIRSF" id="PIRSF000167">
    <property type="entry name" value="HemN"/>
    <property type="match status" value="1"/>
</dbReference>
<evidence type="ECO:0000313" key="19">
    <source>
        <dbReference type="Proteomes" id="UP000249898"/>
    </source>
</evidence>
<dbReference type="EC" id="1.3.98.3" evidence="14"/>
<dbReference type="EMBL" id="CP016181">
    <property type="protein sequence ID" value="AWY00727.1"/>
    <property type="molecule type" value="Genomic_DNA"/>
</dbReference>
<comment type="cofactor">
    <cofactor evidence="14 16">
        <name>[4Fe-4S] cluster</name>
        <dbReference type="ChEBI" id="CHEBI:49883"/>
    </cofactor>
    <text evidence="14 16">Binds 1 [4Fe-4S] cluster. The cluster is coordinated with 3 cysteines and an exchangeable S-adenosyl-L-methionine.</text>
</comment>
<evidence type="ECO:0000256" key="14">
    <source>
        <dbReference type="PIRNR" id="PIRNR000167"/>
    </source>
</evidence>
<dbReference type="SUPFAM" id="SSF102114">
    <property type="entry name" value="Radical SAM enzymes"/>
    <property type="match status" value="1"/>
</dbReference>
<evidence type="ECO:0000256" key="4">
    <source>
        <dbReference type="ARBA" id="ARBA00011245"/>
    </source>
</evidence>
<dbReference type="SMART" id="SM00729">
    <property type="entry name" value="Elp3"/>
    <property type="match status" value="1"/>
</dbReference>
<dbReference type="RefSeq" id="WP_112138606.1">
    <property type="nucleotide sequence ID" value="NZ_CP016181.1"/>
</dbReference>
<evidence type="ECO:0000256" key="6">
    <source>
        <dbReference type="ARBA" id="ARBA00022490"/>
    </source>
</evidence>
<proteinExistence type="inferred from homology"/>
<dbReference type="GO" id="GO:0004109">
    <property type="term" value="F:coproporphyrinogen oxidase activity"/>
    <property type="evidence" value="ECO:0007669"/>
    <property type="project" value="InterPro"/>
</dbReference>
<dbReference type="FunFam" id="3.80.30.20:FF:000012">
    <property type="entry name" value="Coproporphyrinogen-III oxidase"/>
    <property type="match status" value="1"/>
</dbReference>
<dbReference type="InterPro" id="IPR004558">
    <property type="entry name" value="Coprogen_oxidase_HemN"/>
</dbReference>
<evidence type="ECO:0000259" key="17">
    <source>
        <dbReference type="PROSITE" id="PS51918"/>
    </source>
</evidence>
<keyword evidence="12 14" id="KW-0627">Porphyrin biosynthesis</keyword>
<comment type="catalytic activity">
    <reaction evidence="13 14">
        <text>coproporphyrinogen III + 2 S-adenosyl-L-methionine = protoporphyrinogen IX + 2 5'-deoxyadenosine + 2 L-methionine + 2 CO2</text>
        <dbReference type="Rhea" id="RHEA:15425"/>
        <dbReference type="ChEBI" id="CHEBI:16526"/>
        <dbReference type="ChEBI" id="CHEBI:17319"/>
        <dbReference type="ChEBI" id="CHEBI:57307"/>
        <dbReference type="ChEBI" id="CHEBI:57309"/>
        <dbReference type="ChEBI" id="CHEBI:57844"/>
        <dbReference type="ChEBI" id="CHEBI:59789"/>
        <dbReference type="EC" id="1.3.98.3"/>
    </reaction>
</comment>
<dbReference type="InterPro" id="IPR013785">
    <property type="entry name" value="Aldolase_TIM"/>
</dbReference>
<feature type="binding site" evidence="15">
    <location>
        <position position="170"/>
    </location>
    <ligand>
        <name>S-adenosyl-L-methionine</name>
        <dbReference type="ChEBI" id="CHEBI:59789"/>
        <label>2</label>
    </ligand>
</feature>
<evidence type="ECO:0000256" key="2">
    <source>
        <dbReference type="ARBA" id="ARBA00004785"/>
    </source>
</evidence>
<comment type="subunit">
    <text evidence="4">Monomer.</text>
</comment>
<evidence type="ECO:0000256" key="15">
    <source>
        <dbReference type="PIRSR" id="PIRSR000167-1"/>
    </source>
</evidence>
<feature type="binding site" evidence="15">
    <location>
        <position position="108"/>
    </location>
    <ligand>
        <name>S-adenosyl-L-methionine</name>
        <dbReference type="ChEBI" id="CHEBI:59789"/>
        <label>1</label>
    </ligand>
</feature>
<dbReference type="PANTHER" id="PTHR13932">
    <property type="entry name" value="COPROPORPHYRINIGEN III OXIDASE"/>
    <property type="match status" value="1"/>
</dbReference>
<dbReference type="GO" id="GO:0005737">
    <property type="term" value="C:cytoplasm"/>
    <property type="evidence" value="ECO:0007669"/>
    <property type="project" value="UniProtKB-SubCell"/>
</dbReference>
<evidence type="ECO:0000256" key="10">
    <source>
        <dbReference type="ARBA" id="ARBA00023004"/>
    </source>
</evidence>
<evidence type="ECO:0000256" key="12">
    <source>
        <dbReference type="ARBA" id="ARBA00023244"/>
    </source>
</evidence>
<organism evidence="18 19">
    <name type="scientific">Marinomonas primoryensis</name>
    <dbReference type="NCBI Taxonomy" id="178399"/>
    <lineage>
        <taxon>Bacteria</taxon>
        <taxon>Pseudomonadati</taxon>
        <taxon>Pseudomonadota</taxon>
        <taxon>Gammaproteobacteria</taxon>
        <taxon>Oceanospirillales</taxon>
        <taxon>Oceanospirillaceae</taxon>
        <taxon>Marinomonas</taxon>
    </lineage>
</organism>
<reference evidence="18 19" key="1">
    <citation type="submission" date="2016-06" db="EMBL/GenBank/DDBJ databases">
        <title>The sequenced genome of the ice-adhering bacterium Marinomonas primoryensis, from Antarctica.</title>
        <authorList>
            <person name="Graham L."/>
            <person name="Vance T.D.R."/>
            <person name="Davies P.L."/>
        </authorList>
    </citation>
    <scope>NUCLEOTIDE SEQUENCE [LARGE SCALE GENOMIC DNA]</scope>
    <source>
        <strain evidence="18 19">AceL</strain>
    </source>
</reference>
<dbReference type="InterPro" id="IPR007197">
    <property type="entry name" value="rSAM"/>
</dbReference>
<evidence type="ECO:0000256" key="3">
    <source>
        <dbReference type="ARBA" id="ARBA00005493"/>
    </source>
</evidence>
<evidence type="ECO:0000313" key="18">
    <source>
        <dbReference type="EMBL" id="AWY00727.1"/>
    </source>
</evidence>
<name>A0A2Z4PTC0_9GAMM</name>
<dbReference type="CDD" id="cd01335">
    <property type="entry name" value="Radical_SAM"/>
    <property type="match status" value="1"/>
</dbReference>
<keyword evidence="6 14" id="KW-0963">Cytoplasm</keyword>
<keyword evidence="5 14" id="KW-0004">4Fe-4S</keyword>
<dbReference type="NCBIfam" id="TIGR00538">
    <property type="entry name" value="hemN"/>
    <property type="match status" value="1"/>
</dbReference>
<sequence length="456" mass="52140">MIWDSSLIGKYDLSGPRYTSYPTAPQFDSTISKIALIDKMLMPSEKPLSLYFHIPFCAHLCYYCACNKIVTKQYDKGVEYVELLGEEMRLRSLMLDHTRKVTQLHFGGGTPTFLTEELIRSLFNGIKQHFNLINDGTQDYSIEIDPREITYSKLKLLTDMGINRISIGVQDFDSKVQEAIHRIQPIKMVADLVSDARKLNIKSINFDLIYGLPYQSMEGFRATLADVVALSPERISLFNYAHLPERFRSQRRILDESLPSPSMKLDLLKMSIESLISAGYEYIGMDHFAKPSDSLAKAQKQGELQRNFQGYTTHAGTDLVAFGVSAISDIKGVYIQNHTDLSKYRNSIEKGQLAISKGYISDLDDRIRHTVIMTLIAQFELNTVIIEKMFNIRFFDYFGEEVDMLKPMVDDEMVEVHRGGVQATIKVTERGRLLIRCICMVFDKYLNNSIKYSKVI</sequence>
<evidence type="ECO:0000256" key="1">
    <source>
        <dbReference type="ARBA" id="ARBA00004496"/>
    </source>
</evidence>
<keyword evidence="8 14" id="KW-0479">Metal-binding</keyword>
<comment type="subcellular location">
    <subcellularLocation>
        <location evidence="1 14">Cytoplasm</location>
    </subcellularLocation>
</comment>
<dbReference type="PANTHER" id="PTHR13932:SF6">
    <property type="entry name" value="OXYGEN-INDEPENDENT COPROPORPHYRINOGEN III OXIDASE"/>
    <property type="match status" value="1"/>
</dbReference>
<keyword evidence="9 14" id="KW-0560">Oxidoreductase</keyword>
<evidence type="ECO:0000256" key="8">
    <source>
        <dbReference type="ARBA" id="ARBA00022723"/>
    </source>
</evidence>
<accession>A0A2Z4PTC0</accession>
<keyword evidence="7 14" id="KW-0949">S-adenosyl-L-methionine</keyword>
<dbReference type="SFLD" id="SFLDG01065">
    <property type="entry name" value="anaerobic_coproporphyrinogen-I"/>
    <property type="match status" value="1"/>
</dbReference>
<dbReference type="InterPro" id="IPR034505">
    <property type="entry name" value="Coproporphyrinogen-III_oxidase"/>
</dbReference>
<dbReference type="InterPro" id="IPR006638">
    <property type="entry name" value="Elp3/MiaA/NifB-like_rSAM"/>
</dbReference>
<evidence type="ECO:0000256" key="13">
    <source>
        <dbReference type="ARBA" id="ARBA00048321"/>
    </source>
</evidence>
<gene>
    <name evidence="18" type="ORF">A8139_12630</name>
</gene>
<evidence type="ECO:0000256" key="7">
    <source>
        <dbReference type="ARBA" id="ARBA00022691"/>
    </source>
</evidence>
<feature type="binding site" evidence="15">
    <location>
        <position position="182"/>
    </location>
    <ligand>
        <name>S-adenosyl-L-methionine</name>
        <dbReference type="ChEBI" id="CHEBI:59789"/>
        <label>2</label>
    </ligand>
</feature>
<evidence type="ECO:0000256" key="16">
    <source>
        <dbReference type="PIRSR" id="PIRSR000167-2"/>
    </source>
</evidence>
<feature type="binding site" evidence="16">
    <location>
        <position position="57"/>
    </location>
    <ligand>
        <name>[4Fe-4S] cluster</name>
        <dbReference type="ChEBI" id="CHEBI:49883"/>
        <note>4Fe-4S-S-AdoMet</note>
    </ligand>
</feature>
<evidence type="ECO:0000256" key="11">
    <source>
        <dbReference type="ARBA" id="ARBA00023014"/>
    </source>
</evidence>
<dbReference type="GO" id="GO:0051539">
    <property type="term" value="F:4 iron, 4 sulfur cluster binding"/>
    <property type="evidence" value="ECO:0007669"/>
    <property type="project" value="UniProtKB-KW"/>
</dbReference>
<dbReference type="GO" id="GO:0046872">
    <property type="term" value="F:metal ion binding"/>
    <property type="evidence" value="ECO:0007669"/>
    <property type="project" value="UniProtKB-KW"/>
</dbReference>
<dbReference type="PROSITE" id="PS51918">
    <property type="entry name" value="RADICAL_SAM"/>
    <property type="match status" value="1"/>
</dbReference>
<protein>
    <recommendedName>
        <fullName evidence="14">Coproporphyrinogen-III oxidase</fullName>
        <ecNumber evidence="14">1.3.98.3</ecNumber>
    </recommendedName>
</protein>
<dbReference type="GO" id="GO:0051989">
    <property type="term" value="F:coproporphyrinogen dehydrogenase activity"/>
    <property type="evidence" value="ECO:0007669"/>
    <property type="project" value="UniProtKB-EC"/>
</dbReference>
<feature type="binding site" evidence="16">
    <location>
        <position position="64"/>
    </location>
    <ligand>
        <name>[4Fe-4S] cluster</name>
        <dbReference type="ChEBI" id="CHEBI:49883"/>
        <note>4Fe-4S-S-AdoMet</note>
    </ligand>
</feature>
<dbReference type="Proteomes" id="UP000249898">
    <property type="component" value="Chromosome"/>
</dbReference>
<dbReference type="SFLD" id="SFLDS00029">
    <property type="entry name" value="Radical_SAM"/>
    <property type="match status" value="1"/>
</dbReference>
<keyword evidence="10 14" id="KW-0408">Iron</keyword>
<feature type="binding site" evidence="15">
    <location>
        <position position="241"/>
    </location>
    <ligand>
        <name>S-adenosyl-L-methionine</name>
        <dbReference type="ChEBI" id="CHEBI:59789"/>
        <label>2</label>
    </ligand>
</feature>
<evidence type="ECO:0000256" key="5">
    <source>
        <dbReference type="ARBA" id="ARBA00022485"/>
    </source>
</evidence>
<dbReference type="Gene3D" id="3.20.20.70">
    <property type="entry name" value="Aldolase class I"/>
    <property type="match status" value="1"/>
</dbReference>
<feature type="binding site" evidence="15">
    <location>
        <position position="143"/>
    </location>
    <ligand>
        <name>S-adenosyl-L-methionine</name>
        <dbReference type="ChEBI" id="CHEBI:59789"/>
        <label>1</label>
    </ligand>
</feature>
<keyword evidence="11 14" id="KW-0411">Iron-sulfur</keyword>
<dbReference type="GO" id="GO:0006782">
    <property type="term" value="P:protoporphyrinogen IX biosynthetic process"/>
    <property type="evidence" value="ECO:0007669"/>
    <property type="project" value="UniProtKB-UniPathway"/>
</dbReference>
<feature type="binding site" evidence="15">
    <location>
        <begin position="109"/>
        <end position="110"/>
    </location>
    <ligand>
        <name>S-adenosyl-L-methionine</name>
        <dbReference type="ChEBI" id="CHEBI:59789"/>
        <label>2</label>
    </ligand>
</feature>
<feature type="binding site" evidence="15">
    <location>
        <position position="207"/>
    </location>
    <ligand>
        <name>S-adenosyl-L-methionine</name>
        <dbReference type="ChEBI" id="CHEBI:59789"/>
        <label>2</label>
    </ligand>
</feature>
<dbReference type="Gene3D" id="1.10.10.920">
    <property type="match status" value="1"/>
</dbReference>
<dbReference type="SFLD" id="SFLDF00277">
    <property type="entry name" value="oxygen-independent_coproporphy"/>
    <property type="match status" value="1"/>
</dbReference>
<dbReference type="OrthoDB" id="9808022at2"/>
<comment type="similarity">
    <text evidence="3 14">Belongs to the anaerobic coproporphyrinogen-III oxidase family.</text>
</comment>
<dbReference type="InterPro" id="IPR058240">
    <property type="entry name" value="rSAM_sf"/>
</dbReference>
<feature type="domain" description="Radical SAM core" evidence="17">
    <location>
        <begin position="42"/>
        <end position="281"/>
    </location>
</feature>
<evidence type="ECO:0000256" key="9">
    <source>
        <dbReference type="ARBA" id="ARBA00023002"/>
    </source>
</evidence>
<comment type="pathway">
    <text evidence="2 14">Porphyrin-containing compound metabolism; protoporphyrin-IX biosynthesis; protoporphyrinogen-IX from coproporphyrinogen-III (AdoMet route): step 1/1.</text>
</comment>
<dbReference type="AlphaFoldDB" id="A0A2Z4PTC0"/>
<feature type="binding site" evidence="16">
    <location>
        <position position="61"/>
    </location>
    <ligand>
        <name>[4Fe-4S] cluster</name>
        <dbReference type="ChEBI" id="CHEBI:49883"/>
        <note>4Fe-4S-S-AdoMet</note>
    </ligand>
</feature>
<dbReference type="UniPathway" id="UPA00251">
    <property type="reaction ID" value="UER00323"/>
</dbReference>
<dbReference type="Pfam" id="PF04055">
    <property type="entry name" value="Radical_SAM"/>
    <property type="match status" value="1"/>
</dbReference>
<feature type="binding site" evidence="15">
    <location>
        <position position="51"/>
    </location>
    <ligand>
        <name>S-adenosyl-L-methionine</name>
        <dbReference type="ChEBI" id="CHEBI:59789"/>
        <label>1</label>
    </ligand>
</feature>